<dbReference type="PROSITE" id="PS01047">
    <property type="entry name" value="HMA_1"/>
    <property type="match status" value="1"/>
</dbReference>
<accession>A0A1Z4EJX5</accession>
<reference evidence="3" key="1">
    <citation type="submission" date="2017-06" db="EMBL/GenBank/DDBJ databases">
        <title>Complete Genome Sequence of Mycobacterium shigaense.</title>
        <authorList>
            <person name="Fukano H."/>
            <person name="Yoshida M."/>
            <person name="Kazumi Y."/>
            <person name="Ogura Y."/>
            <person name="Mitarai S."/>
            <person name="Hayashi T."/>
            <person name="Hoshino Y."/>
        </authorList>
    </citation>
    <scope>NUCLEOTIDE SEQUENCE [LARGE SCALE GENOMIC DNA]</scope>
    <source>
        <strain evidence="3">UN-152</strain>
    </source>
</reference>
<gene>
    <name evidence="2" type="ORF">MSG_03146</name>
</gene>
<dbReference type="Proteomes" id="UP000217736">
    <property type="component" value="Chromosome"/>
</dbReference>
<proteinExistence type="predicted"/>
<dbReference type="Pfam" id="PF00403">
    <property type="entry name" value="HMA"/>
    <property type="match status" value="1"/>
</dbReference>
<dbReference type="GO" id="GO:0046872">
    <property type="term" value="F:metal ion binding"/>
    <property type="evidence" value="ECO:0007669"/>
    <property type="project" value="UniProtKB-KW"/>
</dbReference>
<dbReference type="Gene3D" id="3.30.70.100">
    <property type="match status" value="1"/>
</dbReference>
<sequence>MTQQTFAVTGLRCGGCVDTVKQVLLKLDGVKDVDVTLQTAAASSVRIETDRLLEQQRVQEALATKGDFQIQP</sequence>
<keyword evidence="3" id="KW-1185">Reference proteome</keyword>
<dbReference type="OrthoDB" id="9813965at2"/>
<dbReference type="InterPro" id="IPR006121">
    <property type="entry name" value="HMA_dom"/>
</dbReference>
<protein>
    <submittedName>
        <fullName evidence="2">Putative heavy metal transport/detoxification protein</fullName>
    </submittedName>
</protein>
<evidence type="ECO:0000313" key="2">
    <source>
        <dbReference type="EMBL" id="BAX93285.1"/>
    </source>
</evidence>
<dbReference type="InterPro" id="IPR017969">
    <property type="entry name" value="Heavy-metal-associated_CS"/>
</dbReference>
<dbReference type="CDD" id="cd00371">
    <property type="entry name" value="HMA"/>
    <property type="match status" value="1"/>
</dbReference>
<organism evidence="2 3">
    <name type="scientific">Mycobacterium shigaense</name>
    <dbReference type="NCBI Taxonomy" id="722731"/>
    <lineage>
        <taxon>Bacteria</taxon>
        <taxon>Bacillati</taxon>
        <taxon>Actinomycetota</taxon>
        <taxon>Actinomycetes</taxon>
        <taxon>Mycobacteriales</taxon>
        <taxon>Mycobacteriaceae</taxon>
        <taxon>Mycobacterium</taxon>
        <taxon>Mycobacterium simiae complex</taxon>
    </lineage>
</organism>
<dbReference type="EMBL" id="AP018164">
    <property type="protein sequence ID" value="BAX93285.1"/>
    <property type="molecule type" value="Genomic_DNA"/>
</dbReference>
<dbReference type="RefSeq" id="WP_096440997.1">
    <property type="nucleotide sequence ID" value="NZ_AP018164.1"/>
</dbReference>
<dbReference type="AlphaFoldDB" id="A0A1Z4EJX5"/>
<dbReference type="KEGG" id="mshg:MSG_03146"/>
<dbReference type="SUPFAM" id="SSF55008">
    <property type="entry name" value="HMA, heavy metal-associated domain"/>
    <property type="match status" value="1"/>
</dbReference>
<evidence type="ECO:0000313" key="3">
    <source>
        <dbReference type="Proteomes" id="UP000217736"/>
    </source>
</evidence>
<dbReference type="PROSITE" id="PS50846">
    <property type="entry name" value="HMA_2"/>
    <property type="match status" value="1"/>
</dbReference>
<keyword evidence="1" id="KW-0479">Metal-binding</keyword>
<name>A0A1Z4EJX5_9MYCO</name>
<evidence type="ECO:0000256" key="1">
    <source>
        <dbReference type="ARBA" id="ARBA00022723"/>
    </source>
</evidence>
<dbReference type="InterPro" id="IPR036163">
    <property type="entry name" value="HMA_dom_sf"/>
</dbReference>